<evidence type="ECO:0000256" key="5">
    <source>
        <dbReference type="PIRNR" id="PIRNR038994"/>
    </source>
</evidence>
<dbReference type="InterPro" id="IPR003764">
    <property type="entry name" value="GlcNAc_6-P_deAcase"/>
</dbReference>
<dbReference type="PANTHER" id="PTHR11113">
    <property type="entry name" value="N-ACETYLGLUCOSAMINE-6-PHOSPHATE DEACETYLASE"/>
    <property type="match status" value="1"/>
</dbReference>
<evidence type="ECO:0000256" key="8">
    <source>
        <dbReference type="PIRSR" id="PIRSR038994-3"/>
    </source>
</evidence>
<dbReference type="NCBIfam" id="TIGR00221">
    <property type="entry name" value="nagA"/>
    <property type="match status" value="1"/>
</dbReference>
<dbReference type="InterPro" id="IPR032466">
    <property type="entry name" value="Metal_Hydrolase"/>
</dbReference>
<evidence type="ECO:0000256" key="2">
    <source>
        <dbReference type="ARBA" id="ARBA00022723"/>
    </source>
</evidence>
<comment type="cofactor">
    <cofactor evidence="8">
        <name>a divalent metal cation</name>
        <dbReference type="ChEBI" id="CHEBI:60240"/>
    </cofactor>
    <text evidence="8">Binds 1 divalent metal cation per subunit.</text>
</comment>
<keyword evidence="3 5" id="KW-0378">Hydrolase</keyword>
<dbReference type="CDD" id="cd00854">
    <property type="entry name" value="NagA"/>
    <property type="match status" value="1"/>
</dbReference>
<dbReference type="AlphaFoldDB" id="K2J3D9"/>
<dbReference type="RefSeq" id="WP_008482536.1">
    <property type="nucleotide sequence ID" value="NZ_AMRI01000002.1"/>
</dbReference>
<dbReference type="PIRSF" id="PIRSF038994">
    <property type="entry name" value="NagA"/>
    <property type="match status" value="1"/>
</dbReference>
<organism evidence="10 11">
    <name type="scientific">Gallaecimonas xiamenensis 3-C-1</name>
    <dbReference type="NCBI Taxonomy" id="745411"/>
    <lineage>
        <taxon>Bacteria</taxon>
        <taxon>Pseudomonadati</taxon>
        <taxon>Pseudomonadota</taxon>
        <taxon>Gammaproteobacteria</taxon>
        <taxon>Enterobacterales</taxon>
        <taxon>Gallaecimonadaceae</taxon>
        <taxon>Gallaecimonas</taxon>
    </lineage>
</organism>
<feature type="binding site" evidence="8">
    <location>
        <position position="216"/>
    </location>
    <ligand>
        <name>Zn(2+)</name>
        <dbReference type="ChEBI" id="CHEBI:29105"/>
    </ligand>
</feature>
<dbReference type="Pfam" id="PF01979">
    <property type="entry name" value="Amidohydro_1"/>
    <property type="match status" value="1"/>
</dbReference>
<feature type="binding site" evidence="8">
    <location>
        <position position="195"/>
    </location>
    <ligand>
        <name>Zn(2+)</name>
        <dbReference type="ChEBI" id="CHEBI:29105"/>
    </ligand>
</feature>
<evidence type="ECO:0000313" key="11">
    <source>
        <dbReference type="Proteomes" id="UP000006755"/>
    </source>
</evidence>
<reference evidence="10 11" key="1">
    <citation type="journal article" date="2012" name="J. Bacteriol.">
        <title>Genome Sequence of Gallaecimonas xiamenensis Type Strain 3-C-1.</title>
        <authorList>
            <person name="Lai Q."/>
            <person name="Wang L."/>
            <person name="Wang W."/>
            <person name="Shao Z."/>
        </authorList>
    </citation>
    <scope>NUCLEOTIDE SEQUENCE [LARGE SCALE GENOMIC DNA]</scope>
    <source>
        <strain evidence="10 11">3-C-1</strain>
    </source>
</reference>
<feature type="active site" description="Proton donor/acceptor" evidence="6">
    <location>
        <position position="273"/>
    </location>
</feature>
<evidence type="ECO:0000256" key="4">
    <source>
        <dbReference type="ARBA" id="ARBA00023277"/>
    </source>
</evidence>
<accession>K2J3D9</accession>
<evidence type="ECO:0000256" key="7">
    <source>
        <dbReference type="PIRSR" id="PIRSR038994-2"/>
    </source>
</evidence>
<feature type="binding site" evidence="8">
    <location>
        <position position="129"/>
    </location>
    <ligand>
        <name>Zn(2+)</name>
        <dbReference type="ChEBI" id="CHEBI:29105"/>
    </ligand>
</feature>
<keyword evidence="11" id="KW-1185">Reference proteome</keyword>
<feature type="binding site" evidence="7">
    <location>
        <begin position="306"/>
        <end position="308"/>
    </location>
    <ligand>
        <name>substrate</name>
    </ligand>
</feature>
<evidence type="ECO:0000256" key="6">
    <source>
        <dbReference type="PIRSR" id="PIRSR038994-1"/>
    </source>
</evidence>
<dbReference type="Gene3D" id="2.30.40.10">
    <property type="entry name" value="Urease, subunit C, domain 1"/>
    <property type="match status" value="1"/>
</dbReference>
<feature type="binding site" evidence="7">
    <location>
        <position position="140"/>
    </location>
    <ligand>
        <name>substrate</name>
    </ligand>
</feature>
<keyword evidence="2 8" id="KW-0479">Metal-binding</keyword>
<dbReference type="SUPFAM" id="SSF51338">
    <property type="entry name" value="Composite domain of metallo-dependent hydrolases"/>
    <property type="match status" value="1"/>
</dbReference>
<feature type="binding site" evidence="7">
    <location>
        <position position="250"/>
    </location>
    <ligand>
        <name>substrate</name>
    </ligand>
</feature>
<evidence type="ECO:0000256" key="3">
    <source>
        <dbReference type="ARBA" id="ARBA00022801"/>
    </source>
</evidence>
<comment type="similarity">
    <text evidence="1 5">Belongs to the metallo-dependent hydrolases superfamily. NagA family.</text>
</comment>
<gene>
    <name evidence="10" type="ORF">B3C1_01930</name>
</gene>
<feature type="binding site" evidence="7">
    <location>
        <position position="227"/>
    </location>
    <ligand>
        <name>substrate</name>
    </ligand>
</feature>
<dbReference type="InterPro" id="IPR006680">
    <property type="entry name" value="Amidohydro-rel"/>
</dbReference>
<dbReference type="STRING" id="745411.B3C1_01930"/>
<dbReference type="Gene3D" id="3.20.20.140">
    <property type="entry name" value="Metal-dependent hydrolases"/>
    <property type="match status" value="1"/>
</dbReference>
<keyword evidence="4 5" id="KW-0119">Carbohydrate metabolism</keyword>
<evidence type="ECO:0000259" key="9">
    <source>
        <dbReference type="Pfam" id="PF01979"/>
    </source>
</evidence>
<feature type="domain" description="Amidohydrolase-related" evidence="9">
    <location>
        <begin position="50"/>
        <end position="363"/>
    </location>
</feature>
<dbReference type="GO" id="GO:0006046">
    <property type="term" value="P:N-acetylglucosamine catabolic process"/>
    <property type="evidence" value="ECO:0007669"/>
    <property type="project" value="TreeGrafter"/>
</dbReference>
<dbReference type="SUPFAM" id="SSF51556">
    <property type="entry name" value="Metallo-dependent hydrolases"/>
    <property type="match status" value="1"/>
</dbReference>
<evidence type="ECO:0000313" key="10">
    <source>
        <dbReference type="EMBL" id="EKE77531.1"/>
    </source>
</evidence>
<comment type="caution">
    <text evidence="10">The sequence shown here is derived from an EMBL/GenBank/DDBJ whole genome shotgun (WGS) entry which is preliminary data.</text>
</comment>
<dbReference type="PANTHER" id="PTHR11113:SF14">
    <property type="entry name" value="N-ACETYLGLUCOSAMINE-6-PHOSPHATE DEACETYLASE"/>
    <property type="match status" value="1"/>
</dbReference>
<dbReference type="eggNOG" id="COG1820">
    <property type="taxonomic scope" value="Bacteria"/>
</dbReference>
<evidence type="ECO:0000256" key="1">
    <source>
        <dbReference type="ARBA" id="ARBA00010716"/>
    </source>
</evidence>
<protein>
    <submittedName>
        <fullName evidence="10">N-acetylglucosamine-6-phosphate deacetylase</fullName>
    </submittedName>
</protein>
<feature type="binding site" evidence="7">
    <location>
        <begin position="219"/>
        <end position="220"/>
    </location>
    <ligand>
        <name>substrate</name>
    </ligand>
</feature>
<dbReference type="EMBL" id="AMRI01000002">
    <property type="protein sequence ID" value="EKE77531.1"/>
    <property type="molecule type" value="Genomic_DNA"/>
</dbReference>
<sequence length="398" mass="42328">MTDLAIRAARLVAEDRDYLNHWLWIADGHIQAISPEAPSDRPLLDAPDCTLIPGLLDLHIHGREGADVMDATPEALATISLSLAKHGVTGFLATTVTSSWPRTLAALANVAQGVEEGLPGARVLGAYSEGLFFTADHKGAHNQDYFLPLEKEHLDALLAAARGQLKVLALAPELDGALEMIPYLRQQGVKVMLGHTNADYQRTCDALAAGACGGVHVFNGMRGLHHREPGCTGAVLLQPCPVEVIADGVHLHPAILDLVYRLKGSAGIHLISDCINAGGLADGRYRLGEMDVQVSQGIARTDAGSLAGSTLTLEKAVQAMHRLAGVEFREAVHMASLSPARFLGLDQQLGSVAVGKVADLALLNNNAETVLCLGQGRVLYQHPQWPLSQPHHWGKADG</sequence>
<dbReference type="GO" id="GO:0008448">
    <property type="term" value="F:N-acetylglucosamine-6-phosphate deacetylase activity"/>
    <property type="evidence" value="ECO:0007669"/>
    <property type="project" value="InterPro"/>
</dbReference>
<dbReference type="Proteomes" id="UP000006755">
    <property type="component" value="Unassembled WGS sequence"/>
</dbReference>
<dbReference type="GO" id="GO:0046872">
    <property type="term" value="F:metal ion binding"/>
    <property type="evidence" value="ECO:0007669"/>
    <property type="project" value="UniProtKB-KW"/>
</dbReference>
<dbReference type="OrthoDB" id="9787621at2"/>
<proteinExistence type="inferred from homology"/>
<dbReference type="InterPro" id="IPR011059">
    <property type="entry name" value="Metal-dep_hydrolase_composite"/>
</dbReference>
<dbReference type="PATRIC" id="fig|745411.4.peg.376"/>
<name>K2J3D9_9GAMM</name>